<dbReference type="InterPro" id="IPR050270">
    <property type="entry name" value="DegV_domain_contain"/>
</dbReference>
<organism evidence="3 4">
    <name type="scientific">Corynebacterium suicordis DSM 45110</name>
    <dbReference type="NCBI Taxonomy" id="1121369"/>
    <lineage>
        <taxon>Bacteria</taxon>
        <taxon>Bacillati</taxon>
        <taxon>Actinomycetota</taxon>
        <taxon>Actinomycetes</taxon>
        <taxon>Mycobacteriales</taxon>
        <taxon>Corynebacteriaceae</taxon>
        <taxon>Corynebacterium</taxon>
    </lineage>
</organism>
<dbReference type="InterPro" id="IPR048394">
    <property type="entry name" value="FakA-like_M"/>
</dbReference>
<dbReference type="Proteomes" id="UP000635902">
    <property type="component" value="Unassembled WGS sequence"/>
</dbReference>
<dbReference type="EMBL" id="JADKMY010000001">
    <property type="protein sequence ID" value="MBF4553370.1"/>
    <property type="molecule type" value="Genomic_DNA"/>
</dbReference>
<sequence length="498" mass="51803">MSENLDGPLIAQWARRAAAGLRERQAEINRLNVFPIADSDTGSNMAYTMTAAVDSAESADEDDTQTLTTALASGAVRGARGNSGMVLSQVLRALADTASTGPVDGSAVARMLRLSVDFVKSSISSPVEGTILSVLRAAAEGAANGRESLQETVGNALHAAEAALERTPEQLDVLAKAGVVDAGGRGLVVILQSLYEVLGGAPAEDAVGDRGAGPADDAESADGAAGKGEENGHAGKNIGSGIELEVMFMFDATSDPFATDNLREYLHRVGNSVVFAAAQPEVHRVHVHSRVAGAVIEKAYELGKVSDLRLEVLPEQEISRTPIIALTPGGGAAEIFESVGAIALDVDTASDREIHELLTATGPGSAVVLTNGRDASRVLNRGVEISVINTASLVGGLAALAVHDADNDFDDDLEDMVDAVSAQRFQITTEAEMTSAIDALLEEGGELVTLLWSTPEVSEEAMENLRQHMAHNHPDVEFHDYPAEAMGTAGSAVEIGVE</sequence>
<evidence type="ECO:0000256" key="1">
    <source>
        <dbReference type="SAM" id="MobiDB-lite"/>
    </source>
</evidence>
<dbReference type="Gene3D" id="1.25.40.340">
    <property type="match status" value="1"/>
</dbReference>
<name>A0ABR9ZIV3_9CORY</name>
<dbReference type="Pfam" id="PF13684">
    <property type="entry name" value="FakA-like_C"/>
    <property type="match status" value="1"/>
</dbReference>
<gene>
    <name evidence="3" type="ORF">IRY30_04655</name>
</gene>
<accession>A0ABR9ZIV3</accession>
<dbReference type="RefSeq" id="WP_194556187.1">
    <property type="nucleotide sequence ID" value="NZ_JADKMY010000001.1"/>
</dbReference>
<feature type="region of interest" description="Disordered" evidence="1">
    <location>
        <begin position="205"/>
        <end position="236"/>
    </location>
</feature>
<dbReference type="InterPro" id="IPR033470">
    <property type="entry name" value="FakA-like_C"/>
</dbReference>
<dbReference type="PANTHER" id="PTHR33434">
    <property type="entry name" value="DEGV DOMAIN-CONTAINING PROTEIN DR_1986-RELATED"/>
    <property type="match status" value="1"/>
</dbReference>
<evidence type="ECO:0000259" key="2">
    <source>
        <dbReference type="PROSITE" id="PS51480"/>
    </source>
</evidence>
<dbReference type="SMART" id="SM01121">
    <property type="entry name" value="Dak1_2"/>
    <property type="match status" value="1"/>
</dbReference>
<protein>
    <submittedName>
        <fullName evidence="3">DAK2 domain-containing protein</fullName>
    </submittedName>
</protein>
<feature type="domain" description="DhaL" evidence="2">
    <location>
        <begin position="8"/>
        <end position="196"/>
    </location>
</feature>
<evidence type="ECO:0000313" key="4">
    <source>
        <dbReference type="Proteomes" id="UP000635902"/>
    </source>
</evidence>
<comment type="caution">
    <text evidence="3">The sequence shown here is derived from an EMBL/GenBank/DDBJ whole genome shotgun (WGS) entry which is preliminary data.</text>
</comment>
<dbReference type="InterPro" id="IPR036117">
    <property type="entry name" value="DhaL_dom_sf"/>
</dbReference>
<dbReference type="SUPFAM" id="SSF101473">
    <property type="entry name" value="DhaL-like"/>
    <property type="match status" value="1"/>
</dbReference>
<dbReference type="Pfam" id="PF02734">
    <property type="entry name" value="Dak2"/>
    <property type="match status" value="1"/>
</dbReference>
<dbReference type="PROSITE" id="PS51480">
    <property type="entry name" value="DHAL"/>
    <property type="match status" value="1"/>
</dbReference>
<dbReference type="PANTHER" id="PTHR33434:SF4">
    <property type="entry name" value="PHOSPHATASE PROTEIN"/>
    <property type="match status" value="1"/>
</dbReference>
<dbReference type="InterPro" id="IPR004007">
    <property type="entry name" value="DhaL_dom"/>
</dbReference>
<keyword evidence="4" id="KW-1185">Reference proteome</keyword>
<proteinExistence type="predicted"/>
<dbReference type="SMART" id="SM01120">
    <property type="entry name" value="Dak2"/>
    <property type="match status" value="1"/>
</dbReference>
<dbReference type="Pfam" id="PF21645">
    <property type="entry name" value="FakA-like_M"/>
    <property type="match status" value="1"/>
</dbReference>
<reference evidence="3 4" key="1">
    <citation type="submission" date="2020-10" db="EMBL/GenBank/DDBJ databases">
        <title>Novel species in genus Corynebacterium.</title>
        <authorList>
            <person name="Zhang G."/>
        </authorList>
    </citation>
    <scope>NUCLEOTIDE SEQUENCE [LARGE SCALE GENOMIC DNA]</scope>
    <source>
        <strain evidence="3 4">DSM 45110</strain>
    </source>
</reference>
<evidence type="ECO:0000313" key="3">
    <source>
        <dbReference type="EMBL" id="MBF4553370.1"/>
    </source>
</evidence>